<evidence type="ECO:0000313" key="2">
    <source>
        <dbReference type="EMBL" id="KIK97036.1"/>
    </source>
</evidence>
<dbReference type="InParanoid" id="A0A0D0E0P2"/>
<sequence length="65" mass="7211">MENGTKRASVVATLENPPILKPQEMSPSVVSASGPGMSKNQEFLSRYKRKYVPRRTASARTQNTM</sequence>
<dbReference type="AlphaFoldDB" id="A0A0D0E0P2"/>
<keyword evidence="3" id="KW-1185">Reference proteome</keyword>
<dbReference type="EMBL" id="KN824955">
    <property type="protein sequence ID" value="KIK97036.1"/>
    <property type="molecule type" value="Genomic_DNA"/>
</dbReference>
<gene>
    <name evidence="2" type="ORF">PAXRUDRAFT_825328</name>
</gene>
<dbReference type="HOGENOM" id="CLU_2850346_0_0_1"/>
<proteinExistence type="predicted"/>
<accession>A0A0D0E0P2</accession>
<feature type="region of interest" description="Disordered" evidence="1">
    <location>
        <begin position="1"/>
        <end position="65"/>
    </location>
</feature>
<reference evidence="2 3" key="1">
    <citation type="submission" date="2014-04" db="EMBL/GenBank/DDBJ databases">
        <authorList>
            <consortium name="DOE Joint Genome Institute"/>
            <person name="Kuo A."/>
            <person name="Kohler A."/>
            <person name="Jargeat P."/>
            <person name="Nagy L.G."/>
            <person name="Floudas D."/>
            <person name="Copeland A."/>
            <person name="Barry K.W."/>
            <person name="Cichocki N."/>
            <person name="Veneault-Fourrey C."/>
            <person name="LaButti K."/>
            <person name="Lindquist E.A."/>
            <person name="Lipzen A."/>
            <person name="Lundell T."/>
            <person name="Morin E."/>
            <person name="Murat C."/>
            <person name="Sun H."/>
            <person name="Tunlid A."/>
            <person name="Henrissat B."/>
            <person name="Grigoriev I.V."/>
            <person name="Hibbett D.S."/>
            <person name="Martin F."/>
            <person name="Nordberg H.P."/>
            <person name="Cantor M.N."/>
            <person name="Hua S.X."/>
        </authorList>
    </citation>
    <scope>NUCLEOTIDE SEQUENCE [LARGE SCALE GENOMIC DNA]</scope>
    <source>
        <strain evidence="2 3">Ve08.2h10</strain>
    </source>
</reference>
<dbReference type="Proteomes" id="UP000054538">
    <property type="component" value="Unassembled WGS sequence"/>
</dbReference>
<evidence type="ECO:0000256" key="1">
    <source>
        <dbReference type="SAM" id="MobiDB-lite"/>
    </source>
</evidence>
<organism evidence="2 3">
    <name type="scientific">Paxillus rubicundulus Ve08.2h10</name>
    <dbReference type="NCBI Taxonomy" id="930991"/>
    <lineage>
        <taxon>Eukaryota</taxon>
        <taxon>Fungi</taxon>
        <taxon>Dikarya</taxon>
        <taxon>Basidiomycota</taxon>
        <taxon>Agaricomycotina</taxon>
        <taxon>Agaricomycetes</taxon>
        <taxon>Agaricomycetidae</taxon>
        <taxon>Boletales</taxon>
        <taxon>Paxilineae</taxon>
        <taxon>Paxillaceae</taxon>
        <taxon>Paxillus</taxon>
    </lineage>
</organism>
<evidence type="ECO:0000313" key="3">
    <source>
        <dbReference type="Proteomes" id="UP000054538"/>
    </source>
</evidence>
<name>A0A0D0E0P2_9AGAM</name>
<protein>
    <submittedName>
        <fullName evidence="2">Uncharacterized protein</fullName>
    </submittedName>
</protein>
<reference evidence="3" key="2">
    <citation type="submission" date="2015-01" db="EMBL/GenBank/DDBJ databases">
        <title>Evolutionary Origins and Diversification of the Mycorrhizal Mutualists.</title>
        <authorList>
            <consortium name="DOE Joint Genome Institute"/>
            <consortium name="Mycorrhizal Genomics Consortium"/>
            <person name="Kohler A."/>
            <person name="Kuo A."/>
            <person name="Nagy L.G."/>
            <person name="Floudas D."/>
            <person name="Copeland A."/>
            <person name="Barry K.W."/>
            <person name="Cichocki N."/>
            <person name="Veneault-Fourrey C."/>
            <person name="LaButti K."/>
            <person name="Lindquist E.A."/>
            <person name="Lipzen A."/>
            <person name="Lundell T."/>
            <person name="Morin E."/>
            <person name="Murat C."/>
            <person name="Riley R."/>
            <person name="Ohm R."/>
            <person name="Sun H."/>
            <person name="Tunlid A."/>
            <person name="Henrissat B."/>
            <person name="Grigoriev I.V."/>
            <person name="Hibbett D.S."/>
            <person name="Martin F."/>
        </authorList>
    </citation>
    <scope>NUCLEOTIDE SEQUENCE [LARGE SCALE GENOMIC DNA]</scope>
    <source>
        <strain evidence="3">Ve08.2h10</strain>
    </source>
</reference>